<feature type="compositionally biased region" description="Low complexity" evidence="1">
    <location>
        <begin position="105"/>
        <end position="125"/>
    </location>
</feature>
<feature type="region of interest" description="Disordered" evidence="1">
    <location>
        <begin position="223"/>
        <end position="287"/>
    </location>
</feature>
<feature type="compositionally biased region" description="Polar residues" evidence="1">
    <location>
        <begin position="164"/>
        <end position="180"/>
    </location>
</feature>
<comment type="caution">
    <text evidence="2">The sequence shown here is derived from an EMBL/GenBank/DDBJ whole genome shotgun (WGS) entry which is preliminary data.</text>
</comment>
<feature type="compositionally biased region" description="Basic and acidic residues" evidence="1">
    <location>
        <begin position="152"/>
        <end position="162"/>
    </location>
</feature>
<dbReference type="EMBL" id="JAWCUI010000061">
    <property type="protein sequence ID" value="KAL1890520.1"/>
    <property type="molecule type" value="Genomic_DNA"/>
</dbReference>
<feature type="compositionally biased region" description="Polar residues" evidence="1">
    <location>
        <begin position="12"/>
        <end position="29"/>
    </location>
</feature>
<feature type="compositionally biased region" description="Polar residues" evidence="1">
    <location>
        <begin position="133"/>
        <end position="142"/>
    </location>
</feature>
<evidence type="ECO:0000256" key="1">
    <source>
        <dbReference type="SAM" id="MobiDB-lite"/>
    </source>
</evidence>
<reference evidence="2 3" key="1">
    <citation type="journal article" date="2024" name="IMA Fungus">
        <title>IMA Genome - F19 : A genome assembly and annotation guide to empower mycologists, including annotated draft genome sequences of Ceratocystis pirilliformis, Diaporthe australafricana, Fusarium ophioides, Paecilomyces lecythidis, and Sporothrix stenoceras.</title>
        <authorList>
            <person name="Aylward J."/>
            <person name="Wilson A.M."/>
            <person name="Visagie C.M."/>
            <person name="Spraker J."/>
            <person name="Barnes I."/>
            <person name="Buitendag C."/>
            <person name="Ceriani C."/>
            <person name="Del Mar Angel L."/>
            <person name="du Plessis D."/>
            <person name="Fuchs T."/>
            <person name="Gasser K."/>
            <person name="Kramer D."/>
            <person name="Li W."/>
            <person name="Munsamy K."/>
            <person name="Piso A."/>
            <person name="Price J.L."/>
            <person name="Sonnekus B."/>
            <person name="Thomas C."/>
            <person name="van der Nest A."/>
            <person name="van Dijk A."/>
            <person name="van Heerden A."/>
            <person name="van Vuuren N."/>
            <person name="Yilmaz N."/>
            <person name="Duong T.A."/>
            <person name="van der Merwe N.A."/>
            <person name="Wingfield M.J."/>
            <person name="Wingfield B.D."/>
        </authorList>
    </citation>
    <scope>NUCLEOTIDE SEQUENCE [LARGE SCALE GENOMIC DNA]</scope>
    <source>
        <strain evidence="2 3">CMW 5346</strain>
    </source>
</reference>
<feature type="region of interest" description="Disordered" evidence="1">
    <location>
        <begin position="42"/>
        <end position="211"/>
    </location>
</feature>
<sequence length="759" mass="83441">MDNDGAPGPDTGASQNQPRPASALTSSSYEILRSHLRQELQQQDLLKQQRQQQAQSAALQQHHQQHQQHQSMDTPFTFSLTHRPKKSESSATIPHDFDTDDKDAASPTKNKTTSTSTSPSKPAANIFDPATFDPNTFTFPSWEQQNPQEPQEPQKHTTEDRTTVAITSVLGNAHSRYSQRQFDEESVQGEGGQGDDNYDDDDGHDDGHDDALDVDLEHDYVLARGGSNKGRGRSTAKHGTTPSRKIHIPVKPGRGLTRRVQHRRVGSGGRSGSGVSGSGMGMGGRAAGGAPLAADGIDPTLAGSTLEPLFNGISGRLQRIQENRHNRFASQQRIRKVRYSQHHQRHHPRNQQLNWTSHNIASLFSSMDERKPSTPARQYVTPHSVWTALAALPGFTFNSAFMQLEWLEDDDKSASADGDDNTDYDRIACLLGAVLADPAIVCSCDKSTCRGRNTGLPQFLVTLFLLAPILHTWSQPGANENETQLQSQQPPWELSDADAAISGLHELGIDDFGDVDMDVQATSVFPVRPDFASENDTRFWSWLAETLFDRFDPSSKHVAALDNDNLDSKDSHHYHTPAQTTSKARRAWITDTYAAPGVGRALCTLVELLVDARRRYLEDDSKDGMGNVDTGGTNETAMIHTLLAARSPTHPCRWGTSVSCTDPICFEGDLDSGLANPMSCCELHDERLGLAVEVWCLWARQGRSALGQLVGGCLASPARPAQYTRSALARLTRQLAARGDARTNVNDQQLERQQDHIDH</sequence>
<dbReference type="Proteomes" id="UP001583186">
    <property type="component" value="Unassembled WGS sequence"/>
</dbReference>
<keyword evidence="3" id="KW-1185">Reference proteome</keyword>
<name>A0ABR3YRP1_9PEZI</name>
<feature type="compositionally biased region" description="Basic and acidic residues" evidence="1">
    <location>
        <begin position="749"/>
        <end position="759"/>
    </location>
</feature>
<organism evidence="2 3">
    <name type="scientific">Sporothrix stenoceras</name>
    <dbReference type="NCBI Taxonomy" id="5173"/>
    <lineage>
        <taxon>Eukaryota</taxon>
        <taxon>Fungi</taxon>
        <taxon>Dikarya</taxon>
        <taxon>Ascomycota</taxon>
        <taxon>Pezizomycotina</taxon>
        <taxon>Sordariomycetes</taxon>
        <taxon>Sordariomycetidae</taxon>
        <taxon>Ophiostomatales</taxon>
        <taxon>Ophiostomataceae</taxon>
        <taxon>Sporothrix</taxon>
    </lineage>
</organism>
<feature type="compositionally biased region" description="Polar residues" evidence="1">
    <location>
        <begin position="71"/>
        <end position="80"/>
    </location>
</feature>
<feature type="compositionally biased region" description="Basic residues" evidence="1">
    <location>
        <begin position="256"/>
        <end position="265"/>
    </location>
</feature>
<proteinExistence type="predicted"/>
<feature type="region of interest" description="Disordered" evidence="1">
    <location>
        <begin position="1"/>
        <end position="30"/>
    </location>
</feature>
<evidence type="ECO:0000313" key="2">
    <source>
        <dbReference type="EMBL" id="KAL1890520.1"/>
    </source>
</evidence>
<gene>
    <name evidence="2" type="ORF">Sste5346_008188</name>
</gene>
<protein>
    <submittedName>
        <fullName evidence="2">Uncharacterized protein</fullName>
    </submittedName>
</protein>
<feature type="compositionally biased region" description="Low complexity" evidence="1">
    <location>
        <begin position="42"/>
        <end position="70"/>
    </location>
</feature>
<accession>A0ABR3YRP1</accession>
<evidence type="ECO:0000313" key="3">
    <source>
        <dbReference type="Proteomes" id="UP001583186"/>
    </source>
</evidence>
<feature type="compositionally biased region" description="Gly residues" evidence="1">
    <location>
        <begin position="266"/>
        <end position="287"/>
    </location>
</feature>
<feature type="region of interest" description="Disordered" evidence="1">
    <location>
        <begin position="740"/>
        <end position="759"/>
    </location>
</feature>